<dbReference type="Gene3D" id="3.30.1520.20">
    <property type="entry name" value="Exonuclease ExoI, domain 2"/>
    <property type="match status" value="1"/>
</dbReference>
<dbReference type="InterPro" id="IPR036397">
    <property type="entry name" value="RNaseH_sf"/>
</dbReference>
<dbReference type="GO" id="GO:0008310">
    <property type="term" value="F:single-stranded DNA 3'-5' DNA exonuclease activity"/>
    <property type="evidence" value="ECO:0007669"/>
    <property type="project" value="UniProtKB-EC"/>
</dbReference>
<organism evidence="1 2">
    <name type="scientific">Rhodoblastus sphagnicola</name>
    <dbReference type="NCBI Taxonomy" id="333368"/>
    <lineage>
        <taxon>Bacteria</taxon>
        <taxon>Pseudomonadati</taxon>
        <taxon>Pseudomonadota</taxon>
        <taxon>Alphaproteobacteria</taxon>
        <taxon>Hyphomicrobiales</taxon>
        <taxon>Rhodoblastaceae</taxon>
        <taxon>Rhodoblastus</taxon>
    </lineage>
</organism>
<proteinExistence type="predicted"/>
<name>A0A2S6N225_9HYPH</name>
<dbReference type="InterPro" id="IPR058561">
    <property type="entry name" value="Exonuc_1_C"/>
</dbReference>
<protein>
    <submittedName>
        <fullName evidence="1">Uncharacterized protein</fullName>
    </submittedName>
</protein>
<sequence length="468" mass="52538">MTKERNYVLFDLETTGTVRGYDQILQCAATLTDSNFQVLDQINLRCPRFEQADPFSLSVRHKQDNPSDARLTHYEMIHRIDRTFRDWSSATFCAHNLVAFDDFHLRQALVQTLHNPDLTQTNGNRRADTMLIARALSVLAPSVLKVPVCNGMASFRLGPLVRINGIRFEATRLHDASADVEILRQLMIVMMTRAQVITEMLIAGSQRGAVDALVQNHPYFRYTSVHSGRPFSRILAPITTAPSDPNLLVVADLAFDVDLLRRMDDVSLADAFKSSPRKLRVIPLDKAPILTAVGAFVTEPRVGVSAATLASRAKAIREDRDFQSRVSHFMRRAANDGAARDRKLHIPSISQRNEEIAASFHDLPWGARRGILESLDDPELKAFGLRLLYAEAPECLSPAEREEIFRWQCGRIEKDQDVPWLAESATVSTIASMIAREDADENRRLRAGVEYLAALRSVATQYPHGRLA</sequence>
<evidence type="ECO:0000313" key="2">
    <source>
        <dbReference type="Proteomes" id="UP000239089"/>
    </source>
</evidence>
<dbReference type="AlphaFoldDB" id="A0A2S6N225"/>
<dbReference type="PROSITE" id="PS51784">
    <property type="entry name" value="EXOI_SH3"/>
    <property type="match status" value="1"/>
</dbReference>
<dbReference type="OrthoDB" id="9763470at2"/>
<dbReference type="InterPro" id="IPR038649">
    <property type="entry name" value="EXOI_SH3_sf"/>
</dbReference>
<dbReference type="PROSITE" id="PS51785">
    <property type="entry name" value="EXOI_C"/>
    <property type="match status" value="1"/>
</dbReference>
<dbReference type="SUPFAM" id="SSF53098">
    <property type="entry name" value="Ribonuclease H-like"/>
    <property type="match status" value="1"/>
</dbReference>
<accession>A0A2S6N225</accession>
<dbReference type="Gene3D" id="3.30.420.10">
    <property type="entry name" value="Ribonuclease H-like superfamily/Ribonuclease H"/>
    <property type="match status" value="1"/>
</dbReference>
<dbReference type="GO" id="GO:0006281">
    <property type="term" value="P:DNA repair"/>
    <property type="evidence" value="ECO:0007669"/>
    <property type="project" value="UniProtKB-KW"/>
</dbReference>
<comment type="caution">
    <text evidence="1">The sequence shown here is derived from an EMBL/GenBank/DDBJ whole genome shotgun (WGS) entry which is preliminary data.</text>
</comment>
<dbReference type="InterPro" id="IPR012337">
    <property type="entry name" value="RNaseH-like_sf"/>
</dbReference>
<evidence type="ECO:0000313" key="1">
    <source>
        <dbReference type="EMBL" id="PPQ28659.1"/>
    </source>
</evidence>
<dbReference type="EMBL" id="NHSJ01000105">
    <property type="protein sequence ID" value="PPQ28659.1"/>
    <property type="molecule type" value="Genomic_DNA"/>
</dbReference>
<dbReference type="RefSeq" id="WP_104509083.1">
    <property type="nucleotide sequence ID" value="NZ_JACIGC010000016.1"/>
</dbReference>
<dbReference type="GO" id="GO:0003677">
    <property type="term" value="F:DNA binding"/>
    <property type="evidence" value="ECO:0007669"/>
    <property type="project" value="UniProtKB-KW"/>
</dbReference>
<keyword evidence="2" id="KW-1185">Reference proteome</keyword>
<dbReference type="InterPro" id="IPR034747">
    <property type="entry name" value="EXOI_SH3"/>
</dbReference>
<reference evidence="1 2" key="1">
    <citation type="journal article" date="2018" name="Arch. Microbiol.">
        <title>New insights into the metabolic potential of the phototrophic purple bacterium Rhodopila globiformis DSM 161(T) from its draft genome sequence and evidence for a vanadium-dependent nitrogenase.</title>
        <authorList>
            <person name="Imhoff J.F."/>
            <person name="Rahn T."/>
            <person name="Kunzel S."/>
            <person name="Neulinger S.C."/>
        </authorList>
    </citation>
    <scope>NUCLEOTIDE SEQUENCE [LARGE SCALE GENOMIC DNA]</scope>
    <source>
        <strain evidence="1 2">DSM 16996</strain>
    </source>
</reference>
<dbReference type="Proteomes" id="UP000239089">
    <property type="component" value="Unassembled WGS sequence"/>
</dbReference>
<dbReference type="GO" id="GO:0046872">
    <property type="term" value="F:metal ion binding"/>
    <property type="evidence" value="ECO:0007669"/>
    <property type="project" value="UniProtKB-KW"/>
</dbReference>
<gene>
    <name evidence="1" type="ORF">CCR94_17200</name>
</gene>